<protein>
    <submittedName>
        <fullName evidence="3">Uncharacterized protein</fullName>
    </submittedName>
</protein>
<name>A0A915EEH2_9BILA</name>
<evidence type="ECO:0000313" key="3">
    <source>
        <dbReference type="WBParaSite" id="jg4462"/>
    </source>
</evidence>
<feature type="region of interest" description="Disordered" evidence="1">
    <location>
        <begin position="1"/>
        <end position="21"/>
    </location>
</feature>
<organism evidence="2 3">
    <name type="scientific">Ditylenchus dipsaci</name>
    <dbReference type="NCBI Taxonomy" id="166011"/>
    <lineage>
        <taxon>Eukaryota</taxon>
        <taxon>Metazoa</taxon>
        <taxon>Ecdysozoa</taxon>
        <taxon>Nematoda</taxon>
        <taxon>Chromadorea</taxon>
        <taxon>Rhabditida</taxon>
        <taxon>Tylenchina</taxon>
        <taxon>Tylenchomorpha</taxon>
        <taxon>Sphaerularioidea</taxon>
        <taxon>Anguinidae</taxon>
        <taxon>Anguininae</taxon>
        <taxon>Ditylenchus</taxon>
    </lineage>
</organism>
<dbReference type="Proteomes" id="UP000887574">
    <property type="component" value="Unplaced"/>
</dbReference>
<keyword evidence="2" id="KW-1185">Reference proteome</keyword>
<reference evidence="3" key="1">
    <citation type="submission" date="2022-11" db="UniProtKB">
        <authorList>
            <consortium name="WormBaseParasite"/>
        </authorList>
    </citation>
    <scope>IDENTIFICATION</scope>
</reference>
<dbReference type="AlphaFoldDB" id="A0A915EEH2"/>
<evidence type="ECO:0000256" key="1">
    <source>
        <dbReference type="SAM" id="MobiDB-lite"/>
    </source>
</evidence>
<proteinExistence type="predicted"/>
<dbReference type="WBParaSite" id="jg4462">
    <property type="protein sequence ID" value="jg4462"/>
    <property type="gene ID" value="jg4462"/>
</dbReference>
<evidence type="ECO:0000313" key="2">
    <source>
        <dbReference type="Proteomes" id="UP000887574"/>
    </source>
</evidence>
<accession>A0A915EEH2</accession>
<sequence length="227" mass="25475">MVMDESEQNQGSHSPVGKSSRRTKVVCDEECHEIFSWSAGKQHGNRFNFLMENGKADSKVVCKEDHCRAIPNKSHSAHSRLVFQRSIILTTTLYFMLEVRPVSQVHMDKALLKFVVTSGQSMKLHELYGLFSKTSVSILSFACAFCIGSSVFSIDNVKAESKKTSRDFLTSQNTLSKRISAKLDLVKVDIVAKLDQLEKAVGRLTLDFAKKVGDYFAVAAHFFDENR</sequence>